<name>A0A3M2LGV4_9ACTN</name>
<proteinExistence type="predicted"/>
<sequence>MGAPAVLMLAEQGDAEAVSVADVLAARGVPVAWFDTAWFPTRAAVTARLGAGGWDGEVTTPGGVIRFDEVTAVYYRQPQPFTFPAGLSEPERRFATVEARFGLGGLFMALPARWVSHPARLADAEYRPLQMATAARCGFTLPSSILTNDPGHAAAFTSSGNAVYKATMHKLISEADRVKLIYTTPVTAAATDDRVSTTMHLFQNNVPKSHDVRLVATGSGHLHAIAIHTADPAGRQDFRRGYGTLRYEITGVPDRVARACRAYLAALGLELGVFDFAVTDDGAWWFLECGPGAQWSWLQAETGAPIAAAVADILTGVPT</sequence>
<dbReference type="EMBL" id="RFFG01000127">
    <property type="protein sequence ID" value="RMI36729.1"/>
    <property type="molecule type" value="Genomic_DNA"/>
</dbReference>
<protein>
    <recommendedName>
        <fullName evidence="1">MvdD-like pre-ATP grasp domain-containing protein</fullName>
    </recommendedName>
</protein>
<gene>
    <name evidence="2" type="ORF">EBO15_37770</name>
</gene>
<keyword evidence="3" id="KW-1185">Reference proteome</keyword>
<evidence type="ECO:0000313" key="2">
    <source>
        <dbReference type="EMBL" id="RMI36729.1"/>
    </source>
</evidence>
<dbReference type="AlphaFoldDB" id="A0A3M2LGV4"/>
<comment type="caution">
    <text evidence="2">The sequence shown here is derived from an EMBL/GenBank/DDBJ whole genome shotgun (WGS) entry which is preliminary data.</text>
</comment>
<evidence type="ECO:0000259" key="1">
    <source>
        <dbReference type="Pfam" id="PF21068"/>
    </source>
</evidence>
<dbReference type="Proteomes" id="UP000282674">
    <property type="component" value="Unassembled WGS sequence"/>
</dbReference>
<feature type="domain" description="MvdD-like pre-ATP grasp" evidence="1">
    <location>
        <begin position="6"/>
        <end position="117"/>
    </location>
</feature>
<reference evidence="2 3" key="1">
    <citation type="submission" date="2018-10" db="EMBL/GenBank/DDBJ databases">
        <title>Isolation from soil.</title>
        <authorList>
            <person name="Hu J."/>
        </authorList>
    </citation>
    <scope>NUCLEOTIDE SEQUENCE [LARGE SCALE GENOMIC DNA]</scope>
    <source>
        <strain evidence="2 3">NEAU-Ht49</strain>
    </source>
</reference>
<dbReference type="Gene3D" id="3.30.470.20">
    <property type="entry name" value="ATP-grasp fold, B domain"/>
    <property type="match status" value="1"/>
</dbReference>
<dbReference type="Pfam" id="PF21068">
    <property type="entry name" value="ATPgraspMvdD"/>
    <property type="match status" value="1"/>
</dbReference>
<accession>A0A3M2LGV4</accession>
<dbReference type="RefSeq" id="WP_122199272.1">
    <property type="nucleotide sequence ID" value="NZ_JBHSKC010000022.1"/>
</dbReference>
<dbReference type="SUPFAM" id="SSF56059">
    <property type="entry name" value="Glutathione synthetase ATP-binding domain-like"/>
    <property type="match status" value="1"/>
</dbReference>
<dbReference type="OrthoDB" id="9794735at2"/>
<organism evidence="2 3">
    <name type="scientific">Actinomadura harenae</name>
    <dbReference type="NCBI Taxonomy" id="2483351"/>
    <lineage>
        <taxon>Bacteria</taxon>
        <taxon>Bacillati</taxon>
        <taxon>Actinomycetota</taxon>
        <taxon>Actinomycetes</taxon>
        <taxon>Streptosporangiales</taxon>
        <taxon>Thermomonosporaceae</taxon>
        <taxon>Actinomadura</taxon>
    </lineage>
</organism>
<evidence type="ECO:0000313" key="3">
    <source>
        <dbReference type="Proteomes" id="UP000282674"/>
    </source>
</evidence>
<dbReference type="InterPro" id="IPR048936">
    <property type="entry name" value="MvdD-like_ATPgrasp"/>
</dbReference>